<evidence type="ECO:0000256" key="1">
    <source>
        <dbReference type="SAM" id="MobiDB-lite"/>
    </source>
</evidence>
<dbReference type="CDD" id="cd02249">
    <property type="entry name" value="ZZ"/>
    <property type="match status" value="1"/>
</dbReference>
<dbReference type="Gene3D" id="2.60.120.650">
    <property type="entry name" value="Cupin"/>
    <property type="match status" value="1"/>
</dbReference>
<feature type="compositionally biased region" description="Basic and acidic residues" evidence="1">
    <location>
        <begin position="783"/>
        <end position="802"/>
    </location>
</feature>
<name>A0ABQ7JZZ1_9FUNG</name>
<dbReference type="PANTHER" id="PTHR12480">
    <property type="entry name" value="ARGININE DEMETHYLASE AND LYSYL-HYDROXYLASE JMJD"/>
    <property type="match status" value="1"/>
</dbReference>
<feature type="region of interest" description="Disordered" evidence="1">
    <location>
        <begin position="1429"/>
        <end position="1487"/>
    </location>
</feature>
<feature type="compositionally biased region" description="Basic and acidic residues" evidence="1">
    <location>
        <begin position="888"/>
        <end position="897"/>
    </location>
</feature>
<comment type="caution">
    <text evidence="3">The sequence shown here is derived from an EMBL/GenBank/DDBJ whole genome shotgun (WGS) entry which is preliminary data.</text>
</comment>
<feature type="compositionally biased region" description="Basic residues" evidence="1">
    <location>
        <begin position="1478"/>
        <end position="1487"/>
    </location>
</feature>
<proteinExistence type="predicted"/>
<dbReference type="PROSITE" id="PS51184">
    <property type="entry name" value="JMJC"/>
    <property type="match status" value="1"/>
</dbReference>
<evidence type="ECO:0000313" key="3">
    <source>
        <dbReference type="EMBL" id="KAG0288198.1"/>
    </source>
</evidence>
<feature type="region of interest" description="Disordered" evidence="1">
    <location>
        <begin position="589"/>
        <end position="608"/>
    </location>
</feature>
<evidence type="ECO:0000313" key="4">
    <source>
        <dbReference type="Proteomes" id="UP001194696"/>
    </source>
</evidence>
<dbReference type="PANTHER" id="PTHR12480:SF35">
    <property type="entry name" value="TRANSCRIPTION FACTOR JUMONJI, JMJC DOMAIN-CONTAINING PROTEIN"/>
    <property type="match status" value="1"/>
</dbReference>
<dbReference type="SUPFAM" id="SSF57850">
    <property type="entry name" value="RING/U-box"/>
    <property type="match status" value="1"/>
</dbReference>
<dbReference type="SUPFAM" id="SSF51197">
    <property type="entry name" value="Clavaminate synthase-like"/>
    <property type="match status" value="1"/>
</dbReference>
<feature type="compositionally biased region" description="Basic and acidic residues" evidence="1">
    <location>
        <begin position="852"/>
        <end position="873"/>
    </location>
</feature>
<dbReference type="InterPro" id="IPR050910">
    <property type="entry name" value="JMJD6_ArgDemeth/LysHydrox"/>
</dbReference>
<keyword evidence="4" id="KW-1185">Reference proteome</keyword>
<evidence type="ECO:0000259" key="2">
    <source>
        <dbReference type="PROSITE" id="PS51184"/>
    </source>
</evidence>
<reference evidence="3 4" key="1">
    <citation type="journal article" date="2020" name="Fungal Divers.">
        <title>Resolving the Mortierellaceae phylogeny through synthesis of multi-gene phylogenetics and phylogenomics.</title>
        <authorList>
            <person name="Vandepol N."/>
            <person name="Liber J."/>
            <person name="Desiro A."/>
            <person name="Na H."/>
            <person name="Kennedy M."/>
            <person name="Barry K."/>
            <person name="Grigoriev I.V."/>
            <person name="Miller A.N."/>
            <person name="O'Donnell K."/>
            <person name="Stajich J.E."/>
            <person name="Bonito G."/>
        </authorList>
    </citation>
    <scope>NUCLEOTIDE SEQUENCE [LARGE SCALE GENOMIC DNA]</scope>
    <source>
        <strain evidence="3 4">AD045</strain>
    </source>
</reference>
<dbReference type="EMBL" id="JAAAIM010000428">
    <property type="protein sequence ID" value="KAG0288198.1"/>
    <property type="molecule type" value="Genomic_DNA"/>
</dbReference>
<feature type="compositionally biased region" description="Basic and acidic residues" evidence="1">
    <location>
        <begin position="1069"/>
        <end position="1078"/>
    </location>
</feature>
<dbReference type="Proteomes" id="UP001194696">
    <property type="component" value="Unassembled WGS sequence"/>
</dbReference>
<gene>
    <name evidence="3" type="ORF">BGZ96_007986</name>
</gene>
<sequence length="1487" mass="165336">MMQSALRPEGQVQTSVDSGPMVYESIMARGYPFVPVKRVNVNDSGVNLEYEVQSRCVDNGEPVVLEGFHLQEKWDADLFTFPYLQAKLGDEKILCRDLHNADDVDLTMAQYIESVHGDTVDSNLASSSTCAPTSILGSQDSLRSRRPLLYAKDLTCPPTWRNFLMNGGLPPFLAYMRENDLNNLNTELAAENLMVYIGQAGTWTPAHIDQCGAIGHNIMTWADNDSSSIWFMIRSNDRKKAEELWSSFGQPLDYEGYFAGLHELQHAKFPIYVVQQKVGDFVMVPSQCVHQVVNLGKATIKVSWNRLTPNCLKAAMTSVLPRYRQIGRPEGYRIKVIIASTLKAWTDKLETQEGDFGMPKDNFSKAFKEVLELYKGIVEEEWVDLDAMGSDYEPFERPKRLKESQHSQPAICDFCQADIWNRQFQCRKCVDEVDAYDLCARCFSLGRCCEHREDQMDFVENFSMESCRLAYCRALAAWNQSTALSGCPSHKPIANTWFKKTVAGCAPPEASHAKSLWFTRPEDDCRNYGGVCDNLGPFEQENVGLGEDVWIERPQIAHGSHISKRTKLRPVRADDMSGTGAFQRRRSLVSDSRSTITKKGKRSRSTVDDVDDEEWKAKPKVIRGPLTKRNKLNAAHVDDQSDTHIPSYYTRTLITKTQAINSRKIRTRSFRPRTTSEAFFAATLGEEEEFVRTFAVKAGLTRTLASLSTLHLAAGMNAYDVFEMDKRCASLDPGLRANFRADLLEKKHQAHFREELVVNEDALGAKQSQRQLKGRVEATREDVACEAGHRLQSDGEAREETPRRKRNQKRVKEKEETTPEDAAGVAANPLQSDEEAHTDALNKKRLQKRLKEKGETTHKDGTEEPGHQLHSDEGTYEDAPSKKRLQKRLKEEGETTHEAVAGKIRHHLQSDEEEREDTPNKKRSQKRLKEKEEMTPEGATGKVKHHLLSDEEAHGSIPNGKQPQNRLKNKGRAREDNASEDRHQSRSDVQQEENTHENNVDGKRPQKHGKEKEEGAREIVAGDDQDRDIPPAAVKRKGAVSSQHPSRTRKLNGDKESLRRSPSPGASRDPGREDEDSRSPPVSSSRSKRGQVGATATLPKSETKSKSPESKKAAIPRRTSTGFKKQIGFLRGTLDIPNHSFTKAEPHKDTGTRAATEIGTVRSEKANNTLGSSRIVGPRTIDDGDDKDEEVEAEAGVSHVALLFEPQAEDSSAEDKTFQEANTSVEAVTMSHETSENAEGAFQKTIELIKETSLTFQETSSTTRETTFIIQETTPSLRIQTTRAKKEQKPQVDGAIITATDMSHSTRSATTANGSSNNNVGAVQVTHSTKTTANTTTMATATTATNDPDTIATTVRKGPIKIVRSSPSQTIVKEIVDNSIKASPKLSAITAAAAAQEQPISYGKTEQAPKSLLSSSSSLTPVSLISISSTEPSVSRHDDAMATPIASKAGGRSHRFRVEESSASSNIHTANTEEPTIGRRRRMNSRS</sequence>
<accession>A0ABQ7JZZ1</accession>
<feature type="compositionally biased region" description="Basic and acidic residues" evidence="1">
    <location>
        <begin position="1142"/>
        <end position="1151"/>
    </location>
</feature>
<feature type="compositionally biased region" description="Polar residues" evidence="1">
    <location>
        <begin position="1461"/>
        <end position="1474"/>
    </location>
</feature>
<feature type="compositionally biased region" description="Basic and acidic residues" evidence="1">
    <location>
        <begin position="1101"/>
        <end position="1112"/>
    </location>
</feature>
<feature type="compositionally biased region" description="Basic and acidic residues" evidence="1">
    <location>
        <begin position="993"/>
        <end position="1017"/>
    </location>
</feature>
<dbReference type="SMART" id="SM00558">
    <property type="entry name" value="JmjC"/>
    <property type="match status" value="1"/>
</dbReference>
<dbReference type="InterPro" id="IPR003347">
    <property type="entry name" value="JmjC_dom"/>
</dbReference>
<feature type="compositionally biased region" description="Basic and acidic residues" evidence="1">
    <location>
        <begin position="972"/>
        <end position="986"/>
    </location>
</feature>
<feature type="region of interest" description="Disordered" evidence="1">
    <location>
        <begin position="783"/>
        <end position="1161"/>
    </location>
</feature>
<protein>
    <recommendedName>
        <fullName evidence="2">JmjC domain-containing protein</fullName>
    </recommendedName>
</protein>
<dbReference type="Pfam" id="PF02373">
    <property type="entry name" value="JmjC"/>
    <property type="match status" value="1"/>
</dbReference>
<feature type="domain" description="JmjC" evidence="2">
    <location>
        <begin position="158"/>
        <end position="323"/>
    </location>
</feature>
<organism evidence="3 4">
    <name type="scientific">Linnemannia gamsii</name>
    <dbReference type="NCBI Taxonomy" id="64522"/>
    <lineage>
        <taxon>Eukaryota</taxon>
        <taxon>Fungi</taxon>
        <taxon>Fungi incertae sedis</taxon>
        <taxon>Mucoromycota</taxon>
        <taxon>Mortierellomycotina</taxon>
        <taxon>Mortierellomycetes</taxon>
        <taxon>Mortierellales</taxon>
        <taxon>Mortierellaceae</taxon>
        <taxon>Linnemannia</taxon>
    </lineage>
</organism>